<evidence type="ECO:0000259" key="6">
    <source>
        <dbReference type="Pfam" id="PF13515"/>
    </source>
</evidence>
<dbReference type="Pfam" id="PF13515">
    <property type="entry name" value="FUSC_2"/>
    <property type="match status" value="1"/>
</dbReference>
<accession>A0A3A1YUY0</accession>
<evidence type="ECO:0000256" key="2">
    <source>
        <dbReference type="ARBA" id="ARBA00022692"/>
    </source>
</evidence>
<evidence type="ECO:0000256" key="3">
    <source>
        <dbReference type="ARBA" id="ARBA00022989"/>
    </source>
</evidence>
<evidence type="ECO:0000256" key="5">
    <source>
        <dbReference type="SAM" id="Phobius"/>
    </source>
</evidence>
<evidence type="ECO:0000313" key="7">
    <source>
        <dbReference type="EMBL" id="RIY41346.1"/>
    </source>
</evidence>
<evidence type="ECO:0000256" key="4">
    <source>
        <dbReference type="ARBA" id="ARBA00023136"/>
    </source>
</evidence>
<dbReference type="InterPro" id="IPR049453">
    <property type="entry name" value="Memb_transporter_dom"/>
</dbReference>
<name>A0A3A1YUY0_9BURK</name>
<evidence type="ECO:0000256" key="1">
    <source>
        <dbReference type="ARBA" id="ARBA00004141"/>
    </source>
</evidence>
<keyword evidence="4 5" id="KW-0472">Membrane</keyword>
<dbReference type="EMBL" id="NQYH01000004">
    <property type="protein sequence ID" value="RIY41346.1"/>
    <property type="molecule type" value="Genomic_DNA"/>
</dbReference>
<feature type="domain" description="Integral membrane bound transporter" evidence="6">
    <location>
        <begin position="72"/>
        <end position="201"/>
    </location>
</feature>
<dbReference type="AlphaFoldDB" id="A0A3A1YUY0"/>
<feature type="transmembrane region" description="Helical" evidence="5">
    <location>
        <begin position="136"/>
        <end position="154"/>
    </location>
</feature>
<evidence type="ECO:0000313" key="8">
    <source>
        <dbReference type="Proteomes" id="UP000266206"/>
    </source>
</evidence>
<dbReference type="Proteomes" id="UP000266206">
    <property type="component" value="Unassembled WGS sequence"/>
</dbReference>
<protein>
    <recommendedName>
        <fullName evidence="6">Integral membrane bound transporter domain-containing protein</fullName>
    </recommendedName>
</protein>
<feature type="transmembrane region" description="Helical" evidence="5">
    <location>
        <begin position="82"/>
        <end position="101"/>
    </location>
</feature>
<dbReference type="GO" id="GO:0016020">
    <property type="term" value="C:membrane"/>
    <property type="evidence" value="ECO:0007669"/>
    <property type="project" value="UniProtKB-SubCell"/>
</dbReference>
<dbReference type="OrthoDB" id="8670769at2"/>
<proteinExistence type="predicted"/>
<keyword evidence="2 5" id="KW-0812">Transmembrane</keyword>
<dbReference type="RefSeq" id="WP_119515968.1">
    <property type="nucleotide sequence ID" value="NZ_NQYH01000004.1"/>
</dbReference>
<keyword evidence="3 5" id="KW-1133">Transmembrane helix</keyword>
<comment type="subcellular location">
    <subcellularLocation>
        <location evidence="1">Membrane</location>
        <topology evidence="1">Multi-pass membrane protein</topology>
    </subcellularLocation>
</comment>
<feature type="transmembrane region" description="Helical" evidence="5">
    <location>
        <begin position="113"/>
        <end position="130"/>
    </location>
</feature>
<organism evidence="7 8">
    <name type="scientific">Neopusillimonas maritima</name>
    <dbReference type="NCBI Taxonomy" id="2026239"/>
    <lineage>
        <taxon>Bacteria</taxon>
        <taxon>Pseudomonadati</taxon>
        <taxon>Pseudomonadota</taxon>
        <taxon>Betaproteobacteria</taxon>
        <taxon>Burkholderiales</taxon>
        <taxon>Alcaligenaceae</taxon>
        <taxon>Neopusillimonas</taxon>
    </lineage>
</organism>
<comment type="caution">
    <text evidence="7">The sequence shown here is derived from an EMBL/GenBank/DDBJ whole genome shotgun (WGS) entry which is preliminary data.</text>
</comment>
<sequence>MLDELAQYTSHRDLLSNAVAPGRPTSAFLSPLIAPERWHLGLYLGSLRLSAPSFRHALRVTVAVLLAMFLSYAMAQTFQDDALKAIGTHGYWVVLTVIVVMKPGFALTHQRNGWRLTGTLIGCGVALVLFHLIQDTALYLAILFLFGVLGYAFIQVNYLVSALCNTVLVLTAFHLLSPGGDVVVGARFVDTLLGCAVALLCSYILPTWEVRFLPGLANELKAANIRLLKAAIALIGAPQNATDQARKSWGAAEQAVYVALSRFSASFYRMMNEPMRHQQQAVTFNHLMIQNHVLAMQVMHVVSTVESRPAAANEIKRALLEAKKLLESQDVPVVSNNKSYSMSEPHWVSDSVVPSMALQQLIDAAEAIRRDMVRSGAA</sequence>
<gene>
    <name evidence="7" type="ORF">CJP73_07400</name>
</gene>
<reference evidence="7 8" key="1">
    <citation type="submission" date="2017-08" db="EMBL/GenBank/DDBJ databases">
        <title>Pusillimonas indicus sp. nov., a member of the family Alcaligenaceae isolated from surface seawater.</title>
        <authorList>
            <person name="Li J."/>
        </authorList>
    </citation>
    <scope>NUCLEOTIDE SEQUENCE [LARGE SCALE GENOMIC DNA]</scope>
    <source>
        <strain evidence="7 8">L52-1-41</strain>
    </source>
</reference>
<feature type="transmembrane region" description="Helical" evidence="5">
    <location>
        <begin position="57"/>
        <end position="76"/>
    </location>
</feature>